<dbReference type="GO" id="GO:0009312">
    <property type="term" value="P:oligosaccharide biosynthetic process"/>
    <property type="evidence" value="ECO:0007669"/>
    <property type="project" value="InterPro"/>
</dbReference>
<dbReference type="CDD" id="cd02440">
    <property type="entry name" value="AdoMet_MTases"/>
    <property type="match status" value="1"/>
</dbReference>
<comment type="caution">
    <text evidence="1">The sequence shown here is derived from an EMBL/GenBank/DDBJ whole genome shotgun (WGS) entry which is preliminary data.</text>
</comment>
<name>A0A7W8J867_9BACT</name>
<organism evidence="1 2">
    <name type="scientific">Tunturiibacter lichenicola</name>
    <dbReference type="NCBI Taxonomy" id="2051959"/>
    <lineage>
        <taxon>Bacteria</taxon>
        <taxon>Pseudomonadati</taxon>
        <taxon>Acidobacteriota</taxon>
        <taxon>Terriglobia</taxon>
        <taxon>Terriglobales</taxon>
        <taxon>Acidobacteriaceae</taxon>
        <taxon>Tunturiibacter</taxon>
    </lineage>
</organism>
<reference evidence="1 2" key="1">
    <citation type="submission" date="2020-08" db="EMBL/GenBank/DDBJ databases">
        <title>Genomic Encyclopedia of Type Strains, Phase IV (KMG-V): Genome sequencing to study the core and pangenomes of soil and plant-associated prokaryotes.</title>
        <authorList>
            <person name="Whitman W."/>
        </authorList>
    </citation>
    <scope>NUCLEOTIDE SEQUENCE [LARGE SCALE GENOMIC DNA]</scope>
    <source>
        <strain evidence="1 2">M8US30</strain>
    </source>
</reference>
<evidence type="ECO:0000313" key="1">
    <source>
        <dbReference type="EMBL" id="MBB5344365.1"/>
    </source>
</evidence>
<dbReference type="GO" id="GO:0008757">
    <property type="term" value="F:S-adenosylmethionine-dependent methyltransferase activity"/>
    <property type="evidence" value="ECO:0007669"/>
    <property type="project" value="InterPro"/>
</dbReference>
<sequence>MSIETKVESSPAFFEEKYRENADPWDFSHSAYELGRYDAIINAIAHRTYRWAFEPGCSIGVLTERLAAYCGTVDAIDFSPTAIMQAQRRCAHLHNVEVRCAALPDEVPAKNLDLLVLSEIGYYFTPQAWQQISSTLVDSIAQGATVLAAHWLGHSQDHCISGDEVHEILLAHPKLLVDHSERNQSMRLDRLVRL</sequence>
<dbReference type="SUPFAM" id="SSF53335">
    <property type="entry name" value="S-adenosyl-L-methionine-dependent methyltransferases"/>
    <property type="match status" value="1"/>
</dbReference>
<proteinExistence type="predicted"/>
<dbReference type="Pfam" id="PF05401">
    <property type="entry name" value="NodS"/>
    <property type="match status" value="1"/>
</dbReference>
<dbReference type="InterPro" id="IPR008715">
    <property type="entry name" value="SAM-MeTfrase_NodS-like"/>
</dbReference>
<dbReference type="InterPro" id="IPR029063">
    <property type="entry name" value="SAM-dependent_MTases_sf"/>
</dbReference>
<gene>
    <name evidence="1" type="ORF">HDF10_002344</name>
</gene>
<keyword evidence="1" id="KW-0808">Transferase</keyword>
<accession>A0A7W8J867</accession>
<dbReference type="AlphaFoldDB" id="A0A7W8J867"/>
<evidence type="ECO:0000313" key="2">
    <source>
        <dbReference type="Proteomes" id="UP000569092"/>
    </source>
</evidence>
<protein>
    <submittedName>
        <fullName evidence="1">SAM-dependent methyltransferase</fullName>
    </submittedName>
</protein>
<dbReference type="Proteomes" id="UP000569092">
    <property type="component" value="Unassembled WGS sequence"/>
</dbReference>
<dbReference type="GO" id="GO:0032259">
    <property type="term" value="P:methylation"/>
    <property type="evidence" value="ECO:0007669"/>
    <property type="project" value="UniProtKB-KW"/>
</dbReference>
<keyword evidence="1" id="KW-0489">Methyltransferase</keyword>
<dbReference type="Gene3D" id="3.40.50.150">
    <property type="entry name" value="Vaccinia Virus protein VP39"/>
    <property type="match status" value="1"/>
</dbReference>
<dbReference type="EMBL" id="JACHDZ010000003">
    <property type="protein sequence ID" value="MBB5344365.1"/>
    <property type="molecule type" value="Genomic_DNA"/>
</dbReference>